<evidence type="ECO:0000256" key="8">
    <source>
        <dbReference type="ARBA" id="ARBA00022695"/>
    </source>
</evidence>
<dbReference type="GO" id="GO:0003678">
    <property type="term" value="F:DNA helicase activity"/>
    <property type="evidence" value="ECO:0007669"/>
    <property type="project" value="UniProtKB-EC"/>
</dbReference>
<dbReference type="InterPro" id="IPR031932">
    <property type="entry name" value="Arteri_nsp7a"/>
</dbReference>
<evidence type="ECO:0000256" key="2">
    <source>
        <dbReference type="ARBA" id="ARBA00004407"/>
    </source>
</evidence>
<evidence type="ECO:0000313" key="42">
    <source>
        <dbReference type="Proteomes" id="UP000201418"/>
    </source>
</evidence>
<keyword evidence="5" id="KW-0645">Protease</keyword>
<dbReference type="InterPro" id="IPR038154">
    <property type="entry name" value="AV_PCPbeta_sf"/>
</dbReference>
<evidence type="ECO:0000256" key="17">
    <source>
        <dbReference type="ARBA" id="ARBA00022833"/>
    </source>
</evidence>
<keyword evidence="7 32" id="KW-0812">Transmembrane</keyword>
<reference evidence="41 42" key="1">
    <citation type="submission" date="2017-06" db="EMBL/GenBank/DDBJ databases">
        <title>Olivier's shrew virus, a newly discovered Arterivirus isolated from Guinean shrews, represents a putative new genus within the family Arteriviridae.</title>
        <authorList>
            <person name="Vanmechelen B."/>
            <person name="Vergote V."/>
            <person name="Laenen L."/>
            <person name="Maes P."/>
        </authorList>
    </citation>
    <scope>NUCLEOTIDE SEQUENCE [LARGE SCALE GENOMIC DNA]</scope>
    <source>
        <strain evidence="41">Gkd-1</strain>
    </source>
</reference>
<dbReference type="InterPro" id="IPR008760">
    <property type="entry name" value="EAV_peptidase_S32"/>
</dbReference>
<dbReference type="KEGG" id="vg:33194322"/>
<comment type="catalytic activity">
    <reaction evidence="28">
        <text>ATP + H2O = ADP + phosphate + H(+)</text>
        <dbReference type="Rhea" id="RHEA:13065"/>
        <dbReference type="ChEBI" id="CHEBI:15377"/>
        <dbReference type="ChEBI" id="CHEBI:15378"/>
        <dbReference type="ChEBI" id="CHEBI:30616"/>
        <dbReference type="ChEBI" id="CHEBI:43474"/>
        <dbReference type="ChEBI" id="CHEBI:456216"/>
        <dbReference type="EC" id="3.6.4.12"/>
    </reaction>
</comment>
<dbReference type="SUPFAM" id="SSF56672">
    <property type="entry name" value="DNA/RNA polymerases"/>
    <property type="match status" value="1"/>
</dbReference>
<evidence type="ECO:0000256" key="29">
    <source>
        <dbReference type="PROSITE-ProRule" id="PRU00985"/>
    </source>
</evidence>
<comment type="catalytic activity">
    <reaction evidence="27">
        <text>ATP + H2O = ADP + phosphate + H(+)</text>
        <dbReference type="Rhea" id="RHEA:13065"/>
        <dbReference type="ChEBI" id="CHEBI:15377"/>
        <dbReference type="ChEBI" id="CHEBI:15378"/>
        <dbReference type="ChEBI" id="CHEBI:30616"/>
        <dbReference type="ChEBI" id="CHEBI:43474"/>
        <dbReference type="ChEBI" id="CHEBI:456216"/>
        <dbReference type="EC" id="3.6.4.13"/>
    </reaction>
</comment>
<dbReference type="GO" id="GO:0003968">
    <property type="term" value="F:RNA-directed RNA polymerase activity"/>
    <property type="evidence" value="ECO:0007669"/>
    <property type="project" value="UniProtKB-KW"/>
</dbReference>
<feature type="domain" description="AV-Nsp11N/CoV-Nsp15M" evidence="40">
    <location>
        <begin position="3091"/>
        <end position="3187"/>
    </location>
</feature>
<evidence type="ECO:0000256" key="10">
    <source>
        <dbReference type="ARBA" id="ARBA00022741"/>
    </source>
</evidence>
<dbReference type="Pfam" id="PF01443">
    <property type="entry name" value="Viral_helicase1"/>
    <property type="match status" value="1"/>
</dbReference>
<evidence type="ECO:0000259" key="38">
    <source>
        <dbReference type="PROSITE" id="PS51947"/>
    </source>
</evidence>
<evidence type="ECO:0000256" key="26">
    <source>
        <dbReference type="ARBA" id="ARBA00029611"/>
    </source>
</evidence>
<dbReference type="Gene3D" id="2.40.10.10">
    <property type="entry name" value="Trypsin-like serine proteases"/>
    <property type="match status" value="2"/>
</dbReference>
<proteinExistence type="predicted"/>
<evidence type="ECO:0000256" key="23">
    <source>
        <dbReference type="ARBA" id="ARBA00023200"/>
    </source>
</evidence>
<evidence type="ECO:0000256" key="16">
    <source>
        <dbReference type="ARBA" id="ARBA00022825"/>
    </source>
</evidence>
<dbReference type="InterPro" id="IPR023338">
    <property type="entry name" value="Arterivirus_NSP4_peptidase"/>
</dbReference>
<keyword evidence="14" id="KW-0347">Helicase</keyword>
<dbReference type="Proteomes" id="UP000201418">
    <property type="component" value="Segment"/>
</dbReference>
<evidence type="ECO:0000313" key="41">
    <source>
        <dbReference type="EMBL" id="ASA49502.1"/>
    </source>
</evidence>
<evidence type="ECO:0000256" key="14">
    <source>
        <dbReference type="ARBA" id="ARBA00022806"/>
    </source>
</evidence>
<dbReference type="PROSITE" id="PS51493">
    <property type="entry name" value="AV_NSP4_PRO"/>
    <property type="match status" value="1"/>
</dbReference>
<dbReference type="InterPro" id="IPR009003">
    <property type="entry name" value="Peptidase_S1_PA"/>
</dbReference>
<evidence type="ECO:0000259" key="33">
    <source>
        <dbReference type="PROSITE" id="PS51493"/>
    </source>
</evidence>
<dbReference type="GO" id="GO:0033644">
    <property type="term" value="C:host cell membrane"/>
    <property type="evidence" value="ECO:0007669"/>
    <property type="project" value="UniProtKB-SubCell"/>
</dbReference>
<keyword evidence="19" id="KW-1043">Host membrane</keyword>
<feature type="region of interest" description="Disordered" evidence="31">
    <location>
        <begin position="579"/>
        <end position="649"/>
    </location>
</feature>
<feature type="domain" description="NiRAN" evidence="38">
    <location>
        <begin position="2008"/>
        <end position="2169"/>
    </location>
</feature>
<organism evidence="41 42">
    <name type="scientific">Olivier's shrew virus 1</name>
    <dbReference type="NCBI Taxonomy" id="2012619"/>
    <lineage>
        <taxon>Viruses</taxon>
        <taxon>Riboviria</taxon>
        <taxon>Orthornavirae</taxon>
        <taxon>Pisuviricota</taxon>
        <taxon>Pisoniviricetes</taxon>
        <taxon>Nidovirales</taxon>
        <taxon>Arnidovirineae</taxon>
        <taxon>Arteriviridae</taxon>
        <taxon>Crocarterivirinae</taxon>
        <taxon>Muarterivirus</taxon>
        <taxon>Muarterivirus afrigant</taxon>
    </lineage>
</organism>
<dbReference type="InterPro" id="IPR027351">
    <property type="entry name" value="(+)RNA_virus_helicase_core_dom"/>
</dbReference>
<dbReference type="InterPro" id="IPR001205">
    <property type="entry name" value="RNA-dir_pol_C"/>
</dbReference>
<dbReference type="GO" id="GO:0019082">
    <property type="term" value="P:viral protein processing"/>
    <property type="evidence" value="ECO:0007669"/>
    <property type="project" value="InterPro"/>
</dbReference>
<dbReference type="SUPFAM" id="SSF52540">
    <property type="entry name" value="P-loop containing nucleoside triphosphate hydrolases"/>
    <property type="match status" value="2"/>
</dbReference>
<dbReference type="InterPro" id="IPR008741">
    <property type="entry name" value="AV_PCPalpha"/>
</dbReference>
<dbReference type="GO" id="GO:0016829">
    <property type="term" value="F:lyase activity"/>
    <property type="evidence" value="ECO:0007669"/>
    <property type="project" value="UniProtKB-KW"/>
</dbReference>
<evidence type="ECO:0000256" key="19">
    <source>
        <dbReference type="ARBA" id="ARBA00022870"/>
    </source>
</evidence>
<dbReference type="PROSITE" id="PS51652">
    <property type="entry name" value="AV_ZBD"/>
    <property type="match status" value="1"/>
</dbReference>
<dbReference type="InterPro" id="IPR043502">
    <property type="entry name" value="DNA/RNA_pol_sf"/>
</dbReference>
<feature type="transmembrane region" description="Helical" evidence="32">
    <location>
        <begin position="1628"/>
        <end position="1645"/>
    </location>
</feature>
<dbReference type="EMBL" id="MF324848">
    <property type="protein sequence ID" value="ASA49502.1"/>
    <property type="molecule type" value="Genomic_RNA"/>
</dbReference>
<feature type="domain" description="Peptidase S32" evidence="33">
    <location>
        <begin position="1348"/>
        <end position="1550"/>
    </location>
</feature>
<dbReference type="Pfam" id="PF19215">
    <property type="entry name" value="CoV_NSP15_C"/>
    <property type="match status" value="1"/>
</dbReference>
<evidence type="ECO:0000256" key="1">
    <source>
        <dbReference type="ARBA" id="ARBA00004301"/>
    </source>
</evidence>
<dbReference type="CDD" id="cd21160">
    <property type="entry name" value="NendoU_av_Nsp11-like"/>
    <property type="match status" value="1"/>
</dbReference>
<feature type="domain" description="Peptidase C31" evidence="35">
    <location>
        <begin position="61"/>
        <end position="172"/>
    </location>
</feature>
<comment type="catalytic activity">
    <reaction evidence="25">
        <text>uridylyl-uridylyl-ribonucleotide-RNA = a 3'-end uridylyl-2',3'-cyclophospho-uridine-RNA + a 5'-end dephospho-ribonucleoside-RNA</text>
        <dbReference type="Rhea" id="RHEA:67732"/>
        <dbReference type="Rhea" id="RHEA-COMP:13936"/>
        <dbReference type="Rhea" id="RHEA-COMP:17334"/>
        <dbReference type="Rhea" id="RHEA-COMP:17335"/>
        <dbReference type="ChEBI" id="CHEBI:138284"/>
        <dbReference type="ChEBI" id="CHEBI:173079"/>
        <dbReference type="ChEBI" id="CHEBI:173080"/>
    </reaction>
</comment>
<dbReference type="InterPro" id="IPR027417">
    <property type="entry name" value="P-loop_NTPase"/>
</dbReference>
<dbReference type="GO" id="GO:0004252">
    <property type="term" value="F:serine-type endopeptidase activity"/>
    <property type="evidence" value="ECO:0007669"/>
    <property type="project" value="InterPro"/>
</dbReference>
<dbReference type="Pfam" id="PF05412">
    <property type="entry name" value="Peptidase_C33"/>
    <property type="match status" value="1"/>
</dbReference>
<evidence type="ECO:0000256" key="22">
    <source>
        <dbReference type="ARBA" id="ARBA00023136"/>
    </source>
</evidence>
<evidence type="ECO:0000259" key="35">
    <source>
        <dbReference type="PROSITE" id="PS51539"/>
    </source>
</evidence>
<feature type="transmembrane region" description="Helical" evidence="32">
    <location>
        <begin position="1189"/>
        <end position="1210"/>
    </location>
</feature>
<dbReference type="Pfam" id="PF05410">
    <property type="entry name" value="Peptidase_C31"/>
    <property type="match status" value="1"/>
</dbReference>
<dbReference type="GO" id="GO:0004197">
    <property type="term" value="F:cysteine-type endopeptidase activity"/>
    <property type="evidence" value="ECO:0007669"/>
    <property type="project" value="InterPro"/>
</dbReference>
<keyword evidence="10" id="KW-0547">Nucleotide-binding</keyword>
<evidence type="ECO:0000256" key="31">
    <source>
        <dbReference type="SAM" id="MobiDB-lite"/>
    </source>
</evidence>
<dbReference type="PROSITE" id="PS51539">
    <property type="entry name" value="AV_PCP_ALPHA"/>
    <property type="match status" value="1"/>
</dbReference>
<feature type="region of interest" description="Disordered" evidence="31">
    <location>
        <begin position="1707"/>
        <end position="1730"/>
    </location>
</feature>
<keyword evidence="17" id="KW-0862">Zinc</keyword>
<evidence type="ECO:0000259" key="37">
    <source>
        <dbReference type="PROSITE" id="PS51657"/>
    </source>
</evidence>
<keyword evidence="22 32" id="KW-0472">Membrane</keyword>
<dbReference type="Pfam" id="PF16749">
    <property type="entry name" value="Arteri_nsp7a"/>
    <property type="match status" value="1"/>
</dbReference>
<dbReference type="SUPFAM" id="SSF142877">
    <property type="entry name" value="EndoU-like"/>
    <property type="match status" value="1"/>
</dbReference>
<evidence type="ECO:0000256" key="5">
    <source>
        <dbReference type="ARBA" id="ARBA00022670"/>
    </source>
</evidence>
<dbReference type="PROSITE" id="PS51958">
    <property type="entry name" value="NENDOU"/>
    <property type="match status" value="1"/>
</dbReference>
<evidence type="ECO:0000259" key="36">
    <source>
        <dbReference type="PROSITE" id="PS51652"/>
    </source>
</evidence>
<dbReference type="GO" id="GO:0006351">
    <property type="term" value="P:DNA-templated transcription"/>
    <property type="evidence" value="ECO:0007669"/>
    <property type="project" value="InterPro"/>
</dbReference>
<dbReference type="InterPro" id="IPR043609">
    <property type="entry name" value="NendoU_nidovirus"/>
</dbReference>
<dbReference type="Gene3D" id="3.30.1330.220">
    <property type="entry name" value="Arterivirus nonstructural protein 7 alpha"/>
    <property type="match status" value="1"/>
</dbReference>
<evidence type="ECO:0000256" key="24">
    <source>
        <dbReference type="ARBA" id="ARBA00023239"/>
    </source>
</evidence>
<feature type="domain" description="NendoU" evidence="39">
    <location>
        <begin position="3189"/>
        <end position="3311"/>
    </location>
</feature>
<dbReference type="PROSITE" id="PS51947">
    <property type="entry name" value="NIRAN"/>
    <property type="match status" value="1"/>
</dbReference>
<dbReference type="Pfam" id="PF00680">
    <property type="entry name" value="RdRP_1"/>
    <property type="match status" value="1"/>
</dbReference>
<evidence type="ECO:0000256" key="32">
    <source>
        <dbReference type="SAM" id="Phobius"/>
    </source>
</evidence>
<evidence type="ECO:0000256" key="21">
    <source>
        <dbReference type="ARBA" id="ARBA00022989"/>
    </source>
</evidence>
<evidence type="ECO:0000256" key="27">
    <source>
        <dbReference type="ARBA" id="ARBA00047984"/>
    </source>
</evidence>
<gene>
    <name evidence="41" type="primary">ORF1ab</name>
</gene>
<dbReference type="GO" id="GO:0003724">
    <property type="term" value="F:RNA helicase activity"/>
    <property type="evidence" value="ECO:0007669"/>
    <property type="project" value="UniProtKB-EC"/>
</dbReference>
<dbReference type="Gene3D" id="3.40.50.300">
    <property type="entry name" value="P-loop containing nucleotide triphosphate hydrolases"/>
    <property type="match status" value="1"/>
</dbReference>
<dbReference type="InterPro" id="IPR008743">
    <property type="entry name" value="Arterivirus_Nsp2_C33"/>
</dbReference>
<dbReference type="Pfam" id="PF05579">
    <property type="entry name" value="Peptidase_S32"/>
    <property type="match status" value="1"/>
</dbReference>
<dbReference type="Gene3D" id="3.90.70.60">
    <property type="entry name" value="Porcine arterivirus-type cysteine proteinase alpha domain"/>
    <property type="match status" value="1"/>
</dbReference>
<dbReference type="GO" id="GO:0044220">
    <property type="term" value="C:host cell perinuclear region of cytoplasm"/>
    <property type="evidence" value="ECO:0007669"/>
    <property type="project" value="UniProtKB-SubCell"/>
</dbReference>
<keyword evidence="30" id="KW-0540">Nuclease</keyword>
<dbReference type="PROSITE" id="PS51657">
    <property type="entry name" value="PSRV_HELICASE"/>
    <property type="match status" value="1"/>
</dbReference>
<dbReference type="PROSITE" id="PS51961">
    <property type="entry name" value="AV_NSP11N_COV_NSP15M"/>
    <property type="match status" value="1"/>
</dbReference>
<feature type="transmembrane region" description="Helical" evidence="32">
    <location>
        <begin position="1657"/>
        <end position="1680"/>
    </location>
</feature>
<dbReference type="GO" id="GO:0006508">
    <property type="term" value="P:proteolysis"/>
    <property type="evidence" value="ECO:0007669"/>
    <property type="project" value="UniProtKB-KW"/>
</dbReference>
<keyword evidence="11" id="KW-0688">Ribosomal frameshifting</keyword>
<evidence type="ECO:0000256" key="11">
    <source>
        <dbReference type="ARBA" id="ARBA00022758"/>
    </source>
</evidence>
<feature type="compositionally biased region" description="Pro residues" evidence="31">
    <location>
        <begin position="536"/>
        <end position="547"/>
    </location>
</feature>
<evidence type="ECO:0000256" key="3">
    <source>
        <dbReference type="ARBA" id="ARBA00022087"/>
    </source>
</evidence>
<feature type="active site" evidence="30">
    <location>
        <position position="3235"/>
    </location>
</feature>
<feature type="transmembrane region" description="Helical" evidence="32">
    <location>
        <begin position="811"/>
        <end position="828"/>
    </location>
</feature>
<dbReference type="GO" id="GO:0004540">
    <property type="term" value="F:RNA nuclease activity"/>
    <property type="evidence" value="ECO:0007669"/>
    <property type="project" value="UniProtKB-ARBA"/>
</dbReference>
<dbReference type="RefSeq" id="YP_009388590.1">
    <property type="nucleotide sequence ID" value="NC_035127.1"/>
</dbReference>
<evidence type="ECO:0000256" key="4">
    <source>
        <dbReference type="ARBA" id="ARBA00022484"/>
    </source>
</evidence>
<dbReference type="GO" id="GO:0075523">
    <property type="term" value="P:viral translational frameshifting"/>
    <property type="evidence" value="ECO:0007669"/>
    <property type="project" value="UniProtKB-KW"/>
</dbReference>
<evidence type="ECO:0000256" key="15">
    <source>
        <dbReference type="ARBA" id="ARBA00022807"/>
    </source>
</evidence>
<keyword evidence="24" id="KW-0456">Lyase</keyword>
<protein>
    <recommendedName>
        <fullName evidence="3">Replicase polyprotein 1ab</fullName>
    </recommendedName>
    <alternativeName>
        <fullName evidence="26">ORF1ab polyprotein</fullName>
    </alternativeName>
</protein>
<dbReference type="CDD" id="cd23189">
    <property type="entry name" value="Arteriviridae_RdRp"/>
    <property type="match status" value="1"/>
</dbReference>
<keyword evidence="20" id="KW-0693">Viral RNA replication</keyword>
<evidence type="ECO:0000256" key="25">
    <source>
        <dbReference type="ARBA" id="ARBA00024600"/>
    </source>
</evidence>
<dbReference type="CDD" id="cd21405">
    <property type="entry name" value="ZBD_av_Nsp10-like"/>
    <property type="match status" value="1"/>
</dbReference>
<keyword evidence="13 30" id="KW-0378">Hydrolase</keyword>
<comment type="subcellular location">
    <subcellularLocation>
        <location evidence="2">Host cytoplasm</location>
        <location evidence="2">Host perinuclear region</location>
    </subcellularLocation>
    <subcellularLocation>
        <location evidence="1">Host membrane</location>
        <topology evidence="1">Multi-pass membrane protein</topology>
    </subcellularLocation>
</comment>
<keyword evidence="15" id="KW-0788">Thiol protease</keyword>
<feature type="transmembrane region" description="Helical" evidence="32">
    <location>
        <begin position="776"/>
        <end position="804"/>
    </location>
</feature>
<evidence type="ECO:0000256" key="12">
    <source>
        <dbReference type="ARBA" id="ARBA00022771"/>
    </source>
</evidence>
<name>A0A1Z2RX77_9NIDO</name>
<dbReference type="GO" id="GO:0004519">
    <property type="term" value="F:endonuclease activity"/>
    <property type="evidence" value="ECO:0007669"/>
    <property type="project" value="UniProtKB-UniRule"/>
</dbReference>
<evidence type="ECO:0000256" key="13">
    <source>
        <dbReference type="ARBA" id="ARBA00022801"/>
    </source>
</evidence>
<feature type="domain" description="Peptidase C33" evidence="34">
    <location>
        <begin position="383"/>
        <end position="488"/>
    </location>
</feature>
<accession>A0A1Z2RX77</accession>
<dbReference type="InterPro" id="IPR044863">
    <property type="entry name" value="NIRAN"/>
</dbReference>
<keyword evidence="4" id="KW-0696">RNA-directed RNA polymerase</keyword>
<keyword evidence="23" id="KW-1035">Host cytoplasm</keyword>
<dbReference type="InterPro" id="IPR038155">
    <property type="entry name" value="AV_PCPalpha_sf"/>
</dbReference>
<dbReference type="InterPro" id="IPR046440">
    <property type="entry name" value="AV_NSP11N_COV_NSP15M"/>
</dbReference>
<dbReference type="InterPro" id="IPR027355">
    <property type="entry name" value="NSP10_Av_ZBD"/>
</dbReference>
<dbReference type="CDD" id="cd17937">
    <property type="entry name" value="DEXXYc_viral_SF1-N"/>
    <property type="match status" value="1"/>
</dbReference>
<feature type="transmembrane region" description="Helical" evidence="32">
    <location>
        <begin position="1255"/>
        <end position="1285"/>
    </location>
</feature>
<evidence type="ECO:0000256" key="28">
    <source>
        <dbReference type="ARBA" id="ARBA00047995"/>
    </source>
</evidence>
<evidence type="ECO:0000256" key="20">
    <source>
        <dbReference type="ARBA" id="ARBA00022953"/>
    </source>
</evidence>
<keyword evidence="21 32" id="KW-1133">Transmembrane helix</keyword>
<dbReference type="Pfam" id="PF22049">
    <property type="entry name" value="PRRSV-NSP11_N"/>
    <property type="match status" value="1"/>
</dbReference>
<dbReference type="SUPFAM" id="SSF50494">
    <property type="entry name" value="Trypsin-like serine proteases"/>
    <property type="match status" value="1"/>
</dbReference>
<evidence type="ECO:0000259" key="39">
    <source>
        <dbReference type="PROSITE" id="PS51958"/>
    </source>
</evidence>
<dbReference type="GO" id="GO:0003723">
    <property type="term" value="F:RNA binding"/>
    <property type="evidence" value="ECO:0007669"/>
    <property type="project" value="InterPro"/>
</dbReference>
<evidence type="ECO:0000256" key="9">
    <source>
        <dbReference type="ARBA" id="ARBA00022723"/>
    </source>
</evidence>
<keyword evidence="8" id="KW-0548">Nucleotidyltransferase</keyword>
<dbReference type="GeneID" id="33194322"/>
<dbReference type="GO" id="GO:0005524">
    <property type="term" value="F:ATP binding"/>
    <property type="evidence" value="ECO:0007669"/>
    <property type="project" value="UniProtKB-KW"/>
</dbReference>
<feature type="active site" evidence="30">
    <location>
        <position position="3264"/>
    </location>
</feature>
<keyword evidence="9" id="KW-0479">Metal-binding</keyword>
<feature type="compositionally biased region" description="Polar residues" evidence="31">
    <location>
        <begin position="635"/>
        <end position="645"/>
    </location>
</feature>
<keyword evidence="30" id="KW-0255">Endonuclease</keyword>
<keyword evidence="12 29" id="KW-0863">Zinc-finger</keyword>
<feature type="transmembrane region" description="Helical" evidence="32">
    <location>
        <begin position="1572"/>
        <end position="1588"/>
    </location>
</feature>
<sequence length="3433" mass="375532">MESMTCSCDRRILVFSEDGVIHCVNCLLPRAREVIPDELLDFGPIAGYIADPGRFLNPSKMRRKADLCWLSAIFPLARSTSGNFNFRPRIRTVAEFLFNQWEFNIIAWDKLECYAKGMKIFPCVGPVPGVALYFNRAHCSDRYFPGAMWVTTNLPLSGPIYFPSGVHCGSDLAGALLAHNGFWKLRTSIIKIEGTDLTVLSPGISNKLGLQLVKPLPTSLRPYALRVRSAWWPDTPFPVDWADKLCKTGLSFGTGGYGIDFDHGLCWLPPFGKLAPQMASYALNHGNLTREGIEGGLLNRFAFLAGIRFVACDQASAEYVLSTVEAGHWQHHLGAVEAPRLPLTVCYLRVEPNFGDMLDGGSFRFESHWRIGSRKVFRITTGKFSPPGDGGCGLNCLQLCANDVLGLPHSWCSFPLDSKDWLDDNDMALLAQWYELGGSVARNGKGCPKARYWFHSNNGHWTVQVRPVKRCCLDYTCSMGICNGDCKKPAVSVTPSELSAVTCLTFQHIYYKIKAGATVSSLLSDSVVMQLAPGPREGPPPPPPPPADCHCSASFPLDFGDIKVNPQVFHTRASQPKCLATSMESRPASPVQSGTVQELAKTGSTTPGKSDNTSQSSTGATPPTGEPAVLPVTDCTASTNSSAPSGASKRGCCDPAAIVLSAEGEQPVDTEALRDLLIEDQEHPSNILSNLGKYLWKGSKTPDYSRLVEDERCEVKSCPDFDPGDPPDESSRFDILKEWLKRRMVFAKTPRSLASVPQAFMLLSRPGTVPLNTHDWIGLSLLAFACLGSMVVDWFWLCALLAALLHTPRGVLYAFVGLLGFAASLLAGRRSLDLSACDAGLETCRPILQGFVLHRASGLDLVPTVGVVGVLVSIIARLVGGSTLVYHLLLRGGVIVDMLLLGVGYYFSGVCTKCWRPCIRTAHRDVNLVCVPAAKVSRLTLTTICDLYCAPPVDFIKLATGYHGCYTGTVSCTTQGKAIPYAKLDKNKIGNGTLIPLPVTPNQAKDAINVILNGGSFATSNLPPVIKVFSVPFRSVYFPNLPVDPSKPIVVDQSIFARLSAEQRNQVILGSGDFVAVNKLMPPELDPVHGVLWAEKVLTPARTSWLSASQTQKLCDAGYAGGIASVWIFWYSVICLAAGLVLQQPSVCGVGTNDRFCRDPFARPTEAYQGYCHAGYCLSSAGLSTAGSLMPQGLIGLVQTSLLFVLALAAGAKLLRLSMVELGLLLLPFCTAVHPTLHFVTLLGPVSLWWGVNTISYLVFLVIVSFVSPVGLLGNLAFCLVAALLRFVPGAPVVITPWDLARFVSNPKNAASVANATPGSYVHALRTSALTGRNMIYIPTTQGITLEGLRRKPLVPCNVTTVVGSATGVGSLWTIAGKRSIITASHLLEDDDTAVVTLGADASTVKFQRRGDFAIGASPFLGFVHPDAEFGKPTGPAYWLTTSGTELGFVNDTICVCYTDCGDSGSPVLNNERRILGVHTGSNKRGLGVITMQDGSQLGYGKTNLSALVPHFGGELVTVSDAEVPVNLVRDVEMIPKGLYDAISSRMNLEGALPVVSLLVAFLVLWRVTLTPYGVLVMAGFFLINEFFPKDIVRGCFGLLLDVVQLAFFQAGPVFSIRLLTASLHHNSVSLVFWVCVGLANFYIDGHDTTFLVPNQVPGDLALVGLLCLHLFLLLCRFFLPALPRIYYGEGAFSRAFLARIMAEGSPVEPEQPKRDPPPPPPTSVSPGNIRKGVSKSTFASEECLAAVLAREFTDDELDYLRSVVDAKVIKSASNVRTAAANYIETSFAKALMTALSGVQCRVDASPFLARLSDFACGVTAVPEPGDKVLLLGEHPNCVILETVFSGQVRRIQLTQTKIIAGTKVTEGVCVALDEGSAITTVEVNGKKTLAINGCPIGLERQKGQYNPKDIKKVQDDVTINGEKYCKFWNTFTGDVYYVKSSQQAGAHNSDTIIGKQSDVSILDRMLNDYEGKVTASQVKRLSLDEALRAMGLEAECTNEDRDKLSRLIERLEVIRDNKKALNLLRCVCERGDRRTCVFVNGTIALTAHHSRSFRLGSFSLKFTSINEIERTPAHQPVIYYEDGFGIILRRWCPTLLDCLFEELEVTMTEPPNCSPGDISGNGYQWDFEEEPCPEIVAFARQVWEACCARQGLAPPSYPYPMAVVSGDPYRENGILKNTRFGDLKYSVPDDTGEPLHYAMCFGNGPIIGDGNKTIGRAIGGVDSWLIPTIPKSVLDEFDGDAPPYYTKHLTEQAAQQDLEKYNLSTQGTIFPCVLHCVRNYVLEHIGVHPADQKPSEIIIKDSAAGINGTKFRTKAVQRMPHFDDLAERMIHETWQTITPVTLKGQYCSKVKTRTILGTANGVALPIRATLRNVTTAWMKAGKDSPIYLGKNKFLPCGTWKAPYLNADLASCDRSTPAIVRHFATNLLFEQACSPRCIPLYVVNCCHDVLATNVSGCTKRGGLSSGDPVTSISNTIYSLVLFCQHLFLSYLRTGNVKAVKLLKGELKLQEMLEDVSAAIYSDDVVLHSARFMTYQWWNDDLTLALGFATDPKKTVIGLEAEFLGCRYIQGHLVPQRERVLAALCYHVGARTPLEYYESAAAILMDASACCVWDEDWYRGIVARVRKCADSDGFDFPDFSWFLEFFNTVSEGSTDTCAMCSSTIVAKTACGMKLCAYHAFCHNHCSVWLKACGHNIHGDERCEVCNLPSFPNPDEEILALEQAYPFDRVSETVEVVGGITTAAAGYYRTVHGKRVILKKGPSGVATDLADGAYKLTRIPCDWSRINFPKVKRNAVYSTYYQGPPGCGKSFWIMSVIQPCDTLLVPTHALFDEYASTGKFNHHGDGPIDPSGPFLSLLTTRRTAGKIYVDEGCFCNPLDLARVLTQGPVVLVGDHQQLPPVGSKGAFFAVSLMQRRTLNSIYRYSEAITRLLRPHYSFPIKSVCEHETVIEFSKVLLDGVDGPTITPYHRDRDDGAITIDSTQGCTYNEVQIYLPSPNSLTLHRAIVAVSRARKRVVVVDPHDQLREFFPNIHDEGIPVCDGTEWGKWFCPLYDSCGFYGRVDLTSLPDGSIVLAKKGVDLPPNVSPVFMEGSQQLSPLPQVGQNLGYWFSPDLPKFHKIVPELCPYWPVITADNNPSWPDRLVVSLKPLNKLSIPALSAGYYVGDSLFIGTPDVPSFYLTKYVRGTAEALPTSLFSTGRLLANRRGFLSDIEREVAFQNYHPFVGEDHKSVVGGAHHVTSNFLPEELPTGSVVVVGTSSPGKSAKACTSVFDVYLPELLPYLKPDTPSKVYKIHIDCRVYRLMVWKDKTCYVQMEGKDALLTYLRTQTFPTGTTFMFDLDGVRTSAPVSNRPDVYVGHYGDSTGAKISICTEPLPNSQYKLIDAKAYDTCNVYRYHLVGGDNLYHNIWQLHKLEQQPLLRERPGQDFAVVNFDG</sequence>
<dbReference type="CDD" id="cd18786">
    <property type="entry name" value="SF1_C"/>
    <property type="match status" value="1"/>
</dbReference>
<dbReference type="InterPro" id="IPR043504">
    <property type="entry name" value="Peptidase_S1_PA_chymotrypsin"/>
</dbReference>
<feature type="active site" evidence="30">
    <location>
        <position position="3220"/>
    </location>
</feature>
<dbReference type="Gene3D" id="3.90.70.70">
    <property type="entry name" value="Arterivirus papain-like cysteine protease beta domain"/>
    <property type="match status" value="1"/>
</dbReference>
<dbReference type="CDD" id="cd22528">
    <property type="entry name" value="av_Nsp3_ER-remodelling"/>
    <property type="match status" value="1"/>
</dbReference>
<keyword evidence="42" id="KW-1185">Reference proteome</keyword>
<dbReference type="InterPro" id="IPR038451">
    <property type="entry name" value="Arteri_nsp7a_sf"/>
</dbReference>
<feature type="transmembrane region" description="Helical" evidence="32">
    <location>
        <begin position="888"/>
        <end position="907"/>
    </location>
</feature>
<feature type="domain" description="AV ZBD" evidence="36">
    <location>
        <begin position="2652"/>
        <end position="2715"/>
    </location>
</feature>
<feature type="region of interest" description="Disordered" evidence="31">
    <location>
        <begin position="530"/>
        <end position="550"/>
    </location>
</feature>
<dbReference type="InterPro" id="IPR044314">
    <property type="entry name" value="NSP11_NendoU_Av"/>
</dbReference>
<evidence type="ECO:0000256" key="18">
    <source>
        <dbReference type="ARBA" id="ARBA00022840"/>
    </source>
</evidence>
<dbReference type="Gene3D" id="3.90.70.160">
    <property type="match status" value="1"/>
</dbReference>
<evidence type="ECO:0000256" key="7">
    <source>
        <dbReference type="ARBA" id="ARBA00022692"/>
    </source>
</evidence>
<dbReference type="InterPro" id="IPR037227">
    <property type="entry name" value="EndoU-like"/>
</dbReference>
<evidence type="ECO:0000259" key="34">
    <source>
        <dbReference type="PROSITE" id="PS51538"/>
    </source>
</evidence>
<keyword evidence="18" id="KW-0067">ATP-binding</keyword>
<dbReference type="InterPro" id="IPR044320">
    <property type="entry name" value="NSP11_Av_N"/>
</dbReference>
<feature type="transmembrane region" description="Helical" evidence="32">
    <location>
        <begin position="1595"/>
        <end position="1616"/>
    </location>
</feature>
<dbReference type="PROSITE" id="PS51538">
    <property type="entry name" value="AV_CP"/>
    <property type="match status" value="1"/>
</dbReference>
<evidence type="ECO:0000256" key="30">
    <source>
        <dbReference type="PROSITE-ProRule" id="PRU01303"/>
    </source>
</evidence>
<feature type="domain" description="(+)RNA virus helicase C-terminal" evidence="37">
    <location>
        <begin position="2774"/>
        <end position="3020"/>
    </location>
</feature>
<keyword evidence="6" id="KW-0808">Transferase</keyword>
<evidence type="ECO:0000256" key="6">
    <source>
        <dbReference type="ARBA" id="ARBA00022679"/>
    </source>
</evidence>
<dbReference type="CDD" id="cd21166">
    <property type="entry name" value="NTD_av_Nsp11-like"/>
    <property type="match status" value="1"/>
</dbReference>
<feature type="compositionally biased region" description="Polar residues" evidence="31">
    <location>
        <begin position="590"/>
        <end position="621"/>
    </location>
</feature>
<evidence type="ECO:0000259" key="40">
    <source>
        <dbReference type="PROSITE" id="PS51961"/>
    </source>
</evidence>
<keyword evidence="16" id="KW-0720">Serine protease</keyword>
<dbReference type="GO" id="GO:0008270">
    <property type="term" value="F:zinc ion binding"/>
    <property type="evidence" value="ECO:0007669"/>
    <property type="project" value="UniProtKB-KW"/>
</dbReference>
<feature type="transmembrane region" description="Helical" evidence="32">
    <location>
        <begin position="1222"/>
        <end position="1243"/>
    </location>
</feature>